<protein>
    <recommendedName>
        <fullName evidence="1">Reverse transcriptase domain-containing protein</fullName>
    </recommendedName>
</protein>
<dbReference type="InterPro" id="IPR036691">
    <property type="entry name" value="Endo/exonu/phosph_ase_sf"/>
</dbReference>
<sequence length="633" mass="71985">MWSTIQNLKAINDLPWLVIGDFNEAMWNFEHLSLTPRPEPQMAAFRDTLILCELVDLGFVGVPYTYDNMRSGGANVRVRLDRAVATNSWRNLFAFSSVSHLASGSSDHVPLLLRGLADTQKPTAGSMQYEIFWETDAGLPEVIKKAWESFGVLDDLGKVNIALRKNMSTLRTWSKKRFGNVTREINKTLSCLEELMNMNADRREIRAASDKLNELLYKEEMLWLQRSCIAWLKEGDRNTKYFQSKARWRARKNRIRELVDDEGISHSDEQDMGSMATQYFQNMYCSDPNLDATTIVSLFDPVVSEDDNLKLCTEFSDKEISDALFQIRPLKAPEPDGFPARFFQRNWDTLKGNIIIAVREFFKTGVMPEGVNDTSIVLIPKLANPIKLSDFRPISLCNVVYKVVSKCLVNRLMPLLDDIISLEQSAFVPGRMIADNALVAFECFHYIKQEKDPTKSFCSYKLDLSKAYDRVDWRFLKQVMQKLGFAQRWIDWIMTCVTSVRYSVKFNGTLLDSFAPSRGLRQGDPLSPFMFLFVADGLSAILKHGVASNSITPVKICRRAPGISHLLFADDTLLFFEASRAQAENVKGCLELYAKATGQCLNYNKCSILFGDSCPVDSQNEVRGTLDVINWVF</sequence>
<dbReference type="CDD" id="cd01650">
    <property type="entry name" value="RT_nLTR_like"/>
    <property type="match status" value="1"/>
</dbReference>
<reference evidence="3" key="2">
    <citation type="journal article" date="2017" name="Nat. Plants">
        <title>The Aegilops tauschii genome reveals multiple impacts of transposons.</title>
        <authorList>
            <person name="Zhao G."/>
            <person name="Zou C."/>
            <person name="Li K."/>
            <person name="Wang K."/>
            <person name="Li T."/>
            <person name="Gao L."/>
            <person name="Zhang X."/>
            <person name="Wang H."/>
            <person name="Yang Z."/>
            <person name="Liu X."/>
            <person name="Jiang W."/>
            <person name="Mao L."/>
            <person name="Kong X."/>
            <person name="Jiao Y."/>
            <person name="Jia J."/>
        </authorList>
    </citation>
    <scope>NUCLEOTIDE SEQUENCE [LARGE SCALE GENOMIC DNA]</scope>
    <source>
        <strain evidence="3">cv. AL8/78</strain>
    </source>
</reference>
<dbReference type="STRING" id="200361.A0A453EYZ0"/>
<evidence type="ECO:0000313" key="2">
    <source>
        <dbReference type="EnsemblPlants" id="AET3Gv20517600.16"/>
    </source>
</evidence>
<reference evidence="2" key="5">
    <citation type="journal article" date="2021" name="G3 (Bethesda)">
        <title>Aegilops tauschii genome assembly Aet v5.0 features greater sequence contiguity and improved annotation.</title>
        <authorList>
            <person name="Wang L."/>
            <person name="Zhu T."/>
            <person name="Rodriguez J.C."/>
            <person name="Deal K.R."/>
            <person name="Dubcovsky J."/>
            <person name="McGuire P.E."/>
            <person name="Lux T."/>
            <person name="Spannagl M."/>
            <person name="Mayer K.F.X."/>
            <person name="Baldrich P."/>
            <person name="Meyers B.C."/>
            <person name="Huo N."/>
            <person name="Gu Y.Q."/>
            <person name="Zhou H."/>
            <person name="Devos K.M."/>
            <person name="Bennetzen J.L."/>
            <person name="Unver T."/>
            <person name="Budak H."/>
            <person name="Gulick P.J."/>
            <person name="Galiba G."/>
            <person name="Kalapos B."/>
            <person name="Nelson D.R."/>
            <person name="Li P."/>
            <person name="You F.M."/>
            <person name="Luo M.C."/>
            <person name="Dvorak J."/>
        </authorList>
    </citation>
    <scope>NUCLEOTIDE SEQUENCE [LARGE SCALE GENOMIC DNA]</scope>
    <source>
        <strain evidence="2">cv. AL8/78</strain>
    </source>
</reference>
<dbReference type="Gramene" id="AET3Gv20517600.13">
    <property type="protein sequence ID" value="AET3Gv20517600.13"/>
    <property type="gene ID" value="AET3Gv20517600"/>
</dbReference>
<organism evidence="2 3">
    <name type="scientific">Aegilops tauschii subsp. strangulata</name>
    <name type="common">Goatgrass</name>
    <dbReference type="NCBI Taxonomy" id="200361"/>
    <lineage>
        <taxon>Eukaryota</taxon>
        <taxon>Viridiplantae</taxon>
        <taxon>Streptophyta</taxon>
        <taxon>Embryophyta</taxon>
        <taxon>Tracheophyta</taxon>
        <taxon>Spermatophyta</taxon>
        <taxon>Magnoliopsida</taxon>
        <taxon>Liliopsida</taxon>
        <taxon>Poales</taxon>
        <taxon>Poaceae</taxon>
        <taxon>BOP clade</taxon>
        <taxon>Pooideae</taxon>
        <taxon>Triticodae</taxon>
        <taxon>Triticeae</taxon>
        <taxon>Triticinae</taxon>
        <taxon>Aegilops</taxon>
    </lineage>
</organism>
<dbReference type="PANTHER" id="PTHR46890:SF48">
    <property type="entry name" value="RNA-DIRECTED DNA POLYMERASE"/>
    <property type="match status" value="1"/>
</dbReference>
<dbReference type="InterPro" id="IPR052343">
    <property type="entry name" value="Retrotransposon-Effector_Assoc"/>
</dbReference>
<proteinExistence type="predicted"/>
<name>A0A453EYZ0_AEGTS</name>
<dbReference type="EnsemblPlants" id="AET3Gv20517600.13">
    <property type="protein sequence ID" value="AET3Gv20517600.13"/>
    <property type="gene ID" value="AET3Gv20517600"/>
</dbReference>
<dbReference type="AlphaFoldDB" id="A0A453EYZ0"/>
<dbReference type="PROSITE" id="PS50878">
    <property type="entry name" value="RT_POL"/>
    <property type="match status" value="1"/>
</dbReference>
<dbReference type="InterPro" id="IPR043502">
    <property type="entry name" value="DNA/RNA_pol_sf"/>
</dbReference>
<accession>A0A453EYZ0</accession>
<keyword evidence="3" id="KW-1185">Reference proteome</keyword>
<dbReference type="InterPro" id="IPR000477">
    <property type="entry name" value="RT_dom"/>
</dbReference>
<reference evidence="3" key="1">
    <citation type="journal article" date="2014" name="Science">
        <title>Ancient hybridizations among the ancestral genomes of bread wheat.</title>
        <authorList>
            <consortium name="International Wheat Genome Sequencing Consortium,"/>
            <person name="Marcussen T."/>
            <person name="Sandve S.R."/>
            <person name="Heier L."/>
            <person name="Spannagl M."/>
            <person name="Pfeifer M."/>
            <person name="Jakobsen K.S."/>
            <person name="Wulff B.B."/>
            <person name="Steuernagel B."/>
            <person name="Mayer K.F."/>
            <person name="Olsen O.A."/>
        </authorList>
    </citation>
    <scope>NUCLEOTIDE SEQUENCE [LARGE SCALE GENOMIC DNA]</scope>
    <source>
        <strain evidence="3">cv. AL8/78</strain>
    </source>
</reference>
<dbReference type="Gramene" id="AET3Gv20517600.10">
    <property type="protein sequence ID" value="AET3Gv20517600.10"/>
    <property type="gene ID" value="AET3Gv20517600"/>
</dbReference>
<dbReference type="Pfam" id="PF00078">
    <property type="entry name" value="RVT_1"/>
    <property type="match status" value="1"/>
</dbReference>
<dbReference type="EnsemblPlants" id="AET3Gv20517600.17">
    <property type="protein sequence ID" value="AET3Gv20517600.17"/>
    <property type="gene ID" value="AET3Gv20517600"/>
</dbReference>
<feature type="domain" description="Reverse transcriptase" evidence="1">
    <location>
        <begin position="360"/>
        <end position="633"/>
    </location>
</feature>
<reference evidence="2" key="4">
    <citation type="submission" date="2019-03" db="UniProtKB">
        <authorList>
            <consortium name="EnsemblPlants"/>
        </authorList>
    </citation>
    <scope>IDENTIFICATION</scope>
</reference>
<dbReference type="SUPFAM" id="SSF56219">
    <property type="entry name" value="DNase I-like"/>
    <property type="match status" value="1"/>
</dbReference>
<dbReference type="Proteomes" id="UP000015105">
    <property type="component" value="Chromosome 3D"/>
</dbReference>
<dbReference type="PANTHER" id="PTHR46890">
    <property type="entry name" value="NON-LTR RETROLELEMENT REVERSE TRANSCRIPTASE-LIKE PROTEIN-RELATED"/>
    <property type="match status" value="1"/>
</dbReference>
<dbReference type="EnsemblPlants" id="AET3Gv20517600.10">
    <property type="protein sequence ID" value="AET3Gv20517600.10"/>
    <property type="gene ID" value="AET3Gv20517600"/>
</dbReference>
<dbReference type="EnsemblPlants" id="AET3Gv20517600.16">
    <property type="protein sequence ID" value="AET3Gv20517600.16"/>
    <property type="gene ID" value="AET3Gv20517600"/>
</dbReference>
<dbReference type="SUPFAM" id="SSF56672">
    <property type="entry name" value="DNA/RNA polymerases"/>
    <property type="match status" value="1"/>
</dbReference>
<dbReference type="Gene3D" id="3.60.10.10">
    <property type="entry name" value="Endonuclease/exonuclease/phosphatase"/>
    <property type="match status" value="1"/>
</dbReference>
<evidence type="ECO:0000313" key="3">
    <source>
        <dbReference type="Proteomes" id="UP000015105"/>
    </source>
</evidence>
<reference evidence="2" key="3">
    <citation type="journal article" date="2017" name="Nature">
        <title>Genome sequence of the progenitor of the wheat D genome Aegilops tauschii.</title>
        <authorList>
            <person name="Luo M.C."/>
            <person name="Gu Y.Q."/>
            <person name="Puiu D."/>
            <person name="Wang H."/>
            <person name="Twardziok S.O."/>
            <person name="Deal K.R."/>
            <person name="Huo N."/>
            <person name="Zhu T."/>
            <person name="Wang L."/>
            <person name="Wang Y."/>
            <person name="McGuire P.E."/>
            <person name="Liu S."/>
            <person name="Long H."/>
            <person name="Ramasamy R.K."/>
            <person name="Rodriguez J.C."/>
            <person name="Van S.L."/>
            <person name="Yuan L."/>
            <person name="Wang Z."/>
            <person name="Xia Z."/>
            <person name="Xiao L."/>
            <person name="Anderson O.D."/>
            <person name="Ouyang S."/>
            <person name="Liang Y."/>
            <person name="Zimin A.V."/>
            <person name="Pertea G."/>
            <person name="Qi P."/>
            <person name="Bennetzen J.L."/>
            <person name="Dai X."/>
            <person name="Dawson M.W."/>
            <person name="Muller H.G."/>
            <person name="Kugler K."/>
            <person name="Rivarola-Duarte L."/>
            <person name="Spannagl M."/>
            <person name="Mayer K.F.X."/>
            <person name="Lu F.H."/>
            <person name="Bevan M.W."/>
            <person name="Leroy P."/>
            <person name="Li P."/>
            <person name="You F.M."/>
            <person name="Sun Q."/>
            <person name="Liu Z."/>
            <person name="Lyons E."/>
            <person name="Wicker T."/>
            <person name="Salzberg S.L."/>
            <person name="Devos K.M."/>
            <person name="Dvorak J."/>
        </authorList>
    </citation>
    <scope>NUCLEOTIDE SEQUENCE [LARGE SCALE GENOMIC DNA]</scope>
    <source>
        <strain evidence="2">cv. AL8/78</strain>
    </source>
</reference>
<dbReference type="Gramene" id="AET3Gv20517600.16">
    <property type="protein sequence ID" value="AET3Gv20517600.16"/>
    <property type="gene ID" value="AET3Gv20517600"/>
</dbReference>
<evidence type="ECO:0000259" key="1">
    <source>
        <dbReference type="PROSITE" id="PS50878"/>
    </source>
</evidence>
<dbReference type="Gramene" id="AET3Gv20517600.17">
    <property type="protein sequence ID" value="AET3Gv20517600.17"/>
    <property type="gene ID" value="AET3Gv20517600"/>
</dbReference>